<dbReference type="Pfam" id="PF07716">
    <property type="entry name" value="bZIP_2"/>
    <property type="match status" value="1"/>
</dbReference>
<comment type="caution">
    <text evidence="2">The sequence shown here is derived from an EMBL/GenBank/DDBJ whole genome shotgun (WGS) entry which is preliminary data.</text>
</comment>
<reference evidence="2" key="1">
    <citation type="submission" date="2022-07" db="EMBL/GenBank/DDBJ databases">
        <title>Genome analysis of Parmales, a sister group of diatoms, reveals the evolutionary specialization of diatoms from phago-mixotrophs to photoautotrophs.</title>
        <authorList>
            <person name="Ban H."/>
            <person name="Sato S."/>
            <person name="Yoshikawa S."/>
            <person name="Kazumasa Y."/>
            <person name="Nakamura Y."/>
            <person name="Ichinomiya M."/>
            <person name="Saitoh K."/>
            <person name="Sato N."/>
            <person name="Blanc-Mathieu R."/>
            <person name="Endo H."/>
            <person name="Kuwata A."/>
            <person name="Ogata H."/>
        </authorList>
    </citation>
    <scope>NUCLEOTIDE SEQUENCE</scope>
</reference>
<proteinExistence type="predicted"/>
<feature type="domain" description="BZIP" evidence="1">
    <location>
        <begin position="161"/>
        <end position="205"/>
    </location>
</feature>
<dbReference type="Proteomes" id="UP001165082">
    <property type="component" value="Unassembled WGS sequence"/>
</dbReference>
<keyword evidence="3" id="KW-1185">Reference proteome</keyword>
<evidence type="ECO:0000259" key="1">
    <source>
        <dbReference type="Pfam" id="PF07716"/>
    </source>
</evidence>
<evidence type="ECO:0000313" key="2">
    <source>
        <dbReference type="EMBL" id="GMI09192.1"/>
    </source>
</evidence>
<sequence length="280" mass="30856">LKSLQKKIKTLQAQGLLLKQNIEDCATASLLLSLDDKNTGECHVIPGAPPSPSLGPSSPPATSISETLTEVLRMTADTEPLSDVTVDVLTSDYGSKKRKRLISVSDEQSLMEEGLTPAKSEQRITEALDKFASTMSRSSVNWKTGTYRDANGAQKKLSAPELEKLRRERNRMHAKMTRDRKKIFVTSIKHAITKLESNNQLMRDALNKHAGLAQYSAEQERLLLTAVEKETFEISDEEDSDFFLCDGIAKDDKMTKGPLSDIGAHPQNAASTDTIHCIAK</sequence>
<dbReference type="OrthoDB" id="47359at2759"/>
<dbReference type="CDD" id="cd14809">
    <property type="entry name" value="bZIP_AUREO-like"/>
    <property type="match status" value="1"/>
</dbReference>
<dbReference type="InterPro" id="IPR004827">
    <property type="entry name" value="bZIP"/>
</dbReference>
<accession>A0A9W7FBN9</accession>
<feature type="non-terminal residue" evidence="2">
    <location>
        <position position="280"/>
    </location>
</feature>
<dbReference type="EMBL" id="BRXZ01000301">
    <property type="protein sequence ID" value="GMI09192.1"/>
    <property type="molecule type" value="Genomic_DNA"/>
</dbReference>
<dbReference type="Gene3D" id="1.20.5.170">
    <property type="match status" value="1"/>
</dbReference>
<gene>
    <name evidence="2" type="ORF">TrRE_jg9821</name>
</gene>
<dbReference type="GO" id="GO:0003700">
    <property type="term" value="F:DNA-binding transcription factor activity"/>
    <property type="evidence" value="ECO:0007669"/>
    <property type="project" value="InterPro"/>
</dbReference>
<evidence type="ECO:0000313" key="3">
    <source>
        <dbReference type="Proteomes" id="UP001165082"/>
    </source>
</evidence>
<name>A0A9W7FBN9_9STRA</name>
<dbReference type="AlphaFoldDB" id="A0A9W7FBN9"/>
<organism evidence="2 3">
    <name type="scientific">Triparma retinervis</name>
    <dbReference type="NCBI Taxonomy" id="2557542"/>
    <lineage>
        <taxon>Eukaryota</taxon>
        <taxon>Sar</taxon>
        <taxon>Stramenopiles</taxon>
        <taxon>Ochrophyta</taxon>
        <taxon>Bolidophyceae</taxon>
        <taxon>Parmales</taxon>
        <taxon>Triparmaceae</taxon>
        <taxon>Triparma</taxon>
    </lineage>
</organism>
<protein>
    <recommendedName>
        <fullName evidence="1">BZIP domain-containing protein</fullName>
    </recommendedName>
</protein>